<comment type="caution">
    <text evidence="1">The sequence shown here is derived from an EMBL/GenBank/DDBJ whole genome shotgun (WGS) entry which is preliminary data.</text>
</comment>
<sequence>MAFRSLKTFFPTADELLQQDLPTLGKVLLTHLNSYRVQNTVYQHAGLNRGYFRAMLENRSIGLGPLPKEPEYQDRQPEVTKRMMEAWNWLERQGLLIHNDEQVADWFAISSDGEKYLDQDKVPNPLLQPSSALLAQDGNGREFDVFISHSSVDKPYVAPLVSALEAAGISVWFDKTTMEWGDSLRSEIDRGLAACRYGIVVFSKAFLKKKKWTEHELNALFAREEPGKKVILPIWHGITRDDLIEYSPAFADRLAKNSITDSYSDIVESLLSMLGRPNLESPVANAIVDARYDANETTPPAARDARPQENPTHNVVFLSAAFVKIGYSGPGFSARTDGMHSFSEIEGASKGDMIGLVARFRNEAIYGQKITIVRAVRAHLKLFDKNNQEIGTGYSSALWLGHPSDTFDLMPNGRGGSVLVCWGSKSKARVSWKTRVAIDRLRDDDIELRDGYPSRAEVTLMDSSHRPLLKPIVLEITKTAGELSVATRQ</sequence>
<keyword evidence="2" id="KW-1185">Reference proteome</keyword>
<organism evidence="1 2">
    <name type="scientific">Tunturiibacter gelidiferens</name>
    <dbReference type="NCBI Taxonomy" id="3069689"/>
    <lineage>
        <taxon>Bacteria</taxon>
        <taxon>Pseudomonadati</taxon>
        <taxon>Acidobacteriota</taxon>
        <taxon>Terriglobia</taxon>
        <taxon>Terriglobales</taxon>
        <taxon>Acidobacteriaceae</taxon>
        <taxon>Tunturiibacter</taxon>
    </lineage>
</organism>
<dbReference type="EMBL" id="JACHEA010000001">
    <property type="protein sequence ID" value="MBB5339714.1"/>
    <property type="molecule type" value="Genomic_DNA"/>
</dbReference>
<proteinExistence type="predicted"/>
<protein>
    <submittedName>
        <fullName evidence="1">Uncharacterized protein</fullName>
    </submittedName>
</protein>
<accession>A0ACC5NZ68</accession>
<gene>
    <name evidence="1" type="ORF">HDF13_002047</name>
</gene>
<reference evidence="1" key="1">
    <citation type="submission" date="2020-08" db="EMBL/GenBank/DDBJ databases">
        <title>Genomic Encyclopedia of Type Strains, Phase IV (KMG-V): Genome sequencing to study the core and pangenomes of soil and plant-associated prokaryotes.</title>
        <authorList>
            <person name="Whitman W."/>
        </authorList>
    </citation>
    <scope>NUCLEOTIDE SEQUENCE</scope>
    <source>
        <strain evidence="1">M8UP15</strain>
    </source>
</reference>
<evidence type="ECO:0000313" key="1">
    <source>
        <dbReference type="EMBL" id="MBB5339714.1"/>
    </source>
</evidence>
<evidence type="ECO:0000313" key="2">
    <source>
        <dbReference type="Proteomes" id="UP000569005"/>
    </source>
</evidence>
<dbReference type="Proteomes" id="UP000569005">
    <property type="component" value="Unassembled WGS sequence"/>
</dbReference>
<name>A0ACC5NZ68_9BACT</name>